<dbReference type="Gene3D" id="3.40.50.200">
    <property type="entry name" value="Peptidase S8/S53 domain"/>
    <property type="match status" value="1"/>
</dbReference>
<dbReference type="GO" id="GO:0005576">
    <property type="term" value="C:extracellular region"/>
    <property type="evidence" value="ECO:0007669"/>
    <property type="project" value="UniProtKB-SubCell"/>
</dbReference>
<dbReference type="PANTHER" id="PTHR43806:SF11">
    <property type="entry name" value="CEREVISIN-RELATED"/>
    <property type="match status" value="1"/>
</dbReference>
<dbReference type="PROSITE" id="PS51892">
    <property type="entry name" value="SUBTILASE"/>
    <property type="match status" value="1"/>
</dbReference>
<feature type="active site" description="Charge relay system" evidence="7">
    <location>
        <position position="153"/>
    </location>
</feature>
<dbReference type="CDD" id="cd07484">
    <property type="entry name" value="Peptidases_S8_Thermitase_like"/>
    <property type="match status" value="1"/>
</dbReference>
<dbReference type="InterPro" id="IPR015500">
    <property type="entry name" value="Peptidase_S8_subtilisin-rel"/>
</dbReference>
<evidence type="ECO:0000256" key="3">
    <source>
        <dbReference type="ARBA" id="ARBA00022525"/>
    </source>
</evidence>
<feature type="domain" description="Peptidase S8/S53" evidence="8">
    <location>
        <begin position="144"/>
        <end position="387"/>
    </location>
</feature>
<evidence type="ECO:0000256" key="5">
    <source>
        <dbReference type="ARBA" id="ARBA00022801"/>
    </source>
</evidence>
<dbReference type="PRINTS" id="PR00723">
    <property type="entry name" value="SUBTILISIN"/>
</dbReference>
<protein>
    <submittedName>
        <fullName evidence="10">Peptidase S8</fullName>
    </submittedName>
</protein>
<reference evidence="10" key="2">
    <citation type="submission" date="2021-04" db="EMBL/GenBank/DDBJ databases">
        <authorList>
            <person name="Dong X."/>
        </authorList>
    </citation>
    <scope>NUCLEOTIDE SEQUENCE</scope>
    <source>
        <strain evidence="10">LLY</strain>
    </source>
</reference>
<dbReference type="InterPro" id="IPR050131">
    <property type="entry name" value="Peptidase_S8_subtilisin-like"/>
</dbReference>
<feature type="non-terminal residue" evidence="10">
    <location>
        <position position="399"/>
    </location>
</feature>
<evidence type="ECO:0000256" key="7">
    <source>
        <dbReference type="PROSITE-ProRule" id="PRU01240"/>
    </source>
</evidence>
<dbReference type="SUPFAM" id="SSF52743">
    <property type="entry name" value="Subtilisin-like"/>
    <property type="match status" value="1"/>
</dbReference>
<dbReference type="EMBL" id="JAGSOI010000142">
    <property type="protein sequence ID" value="MCM1988082.1"/>
    <property type="molecule type" value="Genomic_DNA"/>
</dbReference>
<evidence type="ECO:0000259" key="8">
    <source>
        <dbReference type="Pfam" id="PF00082"/>
    </source>
</evidence>
<name>A0A9E4ZIH4_9EURY</name>
<comment type="similarity">
    <text evidence="2 7">Belongs to the peptidase S8 family.</text>
</comment>
<keyword evidence="3" id="KW-0964">Secreted</keyword>
<dbReference type="Proteomes" id="UP001056766">
    <property type="component" value="Unassembled WGS sequence"/>
</dbReference>
<dbReference type="PROSITE" id="PS00138">
    <property type="entry name" value="SUBTILASE_SER"/>
    <property type="match status" value="1"/>
</dbReference>
<dbReference type="InterPro" id="IPR054399">
    <property type="entry name" value="Fervidolysin-like_N_prodom"/>
</dbReference>
<gene>
    <name evidence="10" type="ORF">KDK67_14085</name>
</gene>
<dbReference type="InterPro" id="IPR023828">
    <property type="entry name" value="Peptidase_S8_Ser-AS"/>
</dbReference>
<keyword evidence="4 7" id="KW-0645">Protease</keyword>
<evidence type="ECO:0000256" key="4">
    <source>
        <dbReference type="ARBA" id="ARBA00022670"/>
    </source>
</evidence>
<accession>A0A9E4ZIH4</accession>
<sequence length="399" mass="42740">VLTVCLLIAGMVIPVSAFVPSVNAHDIYEELTIDIPKSGLYVPDEIIVKFDPGLSNEKIANINARNGATEKYTSQYAGFKVLKIPQKKNVERMVEIYSKNPNVEYAVPNAITTVFTDDPYYNYQWNLYSDHGINVEPAWVNTTGNGVIVAVLDTGVAYEAYRQYKVAPDLVNTKFVAGYDFVNNDDHPNDDHSHGTHVAGTIAQSTNNGLGVAGVVYDCSIMPVKVLDKSGSGTLLELVDGIYFATENGADVISMSLGYPPNYYPGAVLDNALDYADEHGVTIVAAAGNDGTNITSYPAAYEKCIAVGATGYDGNLAPYSNYGMELDVVAPGGNTEQDLNGDGYVDGILQNTFNPGTKDPKDFGYYFFQGTSMAAPHVSGVAALLISQGVSNGEVRTAL</sequence>
<keyword evidence="5 7" id="KW-0378">Hydrolase</keyword>
<evidence type="ECO:0000256" key="6">
    <source>
        <dbReference type="ARBA" id="ARBA00022825"/>
    </source>
</evidence>
<organism evidence="10 11">
    <name type="scientific">Methanococcoides seepicolus</name>
    <dbReference type="NCBI Taxonomy" id="2828780"/>
    <lineage>
        <taxon>Archaea</taxon>
        <taxon>Methanobacteriati</taxon>
        <taxon>Methanobacteriota</taxon>
        <taxon>Stenosarchaea group</taxon>
        <taxon>Methanomicrobia</taxon>
        <taxon>Methanosarcinales</taxon>
        <taxon>Methanosarcinaceae</taxon>
        <taxon>Methanococcoides</taxon>
    </lineage>
</organism>
<reference evidence="10" key="1">
    <citation type="journal article" date="2021" name="mSystems">
        <title>Bacteria and Archaea Synergistically Convert Glycine Betaine to Biogenic Methane in the Formosa Cold Seep of the South China Sea.</title>
        <authorList>
            <person name="Li L."/>
            <person name="Zhang W."/>
            <person name="Zhang S."/>
            <person name="Song L."/>
            <person name="Sun Q."/>
            <person name="Zhang H."/>
            <person name="Xiang H."/>
            <person name="Dong X."/>
        </authorList>
    </citation>
    <scope>NUCLEOTIDE SEQUENCE</scope>
    <source>
        <strain evidence="10">LLY</strain>
    </source>
</reference>
<evidence type="ECO:0000313" key="11">
    <source>
        <dbReference type="Proteomes" id="UP001056766"/>
    </source>
</evidence>
<feature type="active site" description="Charge relay system" evidence="7">
    <location>
        <position position="372"/>
    </location>
</feature>
<dbReference type="AlphaFoldDB" id="A0A9E4ZIH4"/>
<dbReference type="Pfam" id="PF00082">
    <property type="entry name" value="Peptidase_S8"/>
    <property type="match status" value="1"/>
</dbReference>
<dbReference type="InterPro" id="IPR036852">
    <property type="entry name" value="Peptidase_S8/S53_dom_sf"/>
</dbReference>
<feature type="domain" description="Fervidolysin-like N-terminal prodomain" evidence="9">
    <location>
        <begin position="37"/>
        <end position="109"/>
    </location>
</feature>
<feature type="non-terminal residue" evidence="10">
    <location>
        <position position="1"/>
    </location>
</feature>
<comment type="subcellular location">
    <subcellularLocation>
        <location evidence="1">Secreted</location>
    </subcellularLocation>
</comment>
<keyword evidence="11" id="KW-1185">Reference proteome</keyword>
<comment type="caution">
    <text evidence="10">The sequence shown here is derived from an EMBL/GenBank/DDBJ whole genome shotgun (WGS) entry which is preliminary data.</text>
</comment>
<feature type="active site" description="Charge relay system" evidence="7">
    <location>
        <position position="194"/>
    </location>
</feature>
<keyword evidence="6 7" id="KW-0720">Serine protease</keyword>
<proteinExistence type="inferred from homology"/>
<evidence type="ECO:0000256" key="2">
    <source>
        <dbReference type="ARBA" id="ARBA00011073"/>
    </source>
</evidence>
<dbReference type="InterPro" id="IPR034084">
    <property type="entry name" value="Thermitase-like_dom"/>
</dbReference>
<dbReference type="InterPro" id="IPR000209">
    <property type="entry name" value="Peptidase_S8/S53_dom"/>
</dbReference>
<dbReference type="GO" id="GO:0004252">
    <property type="term" value="F:serine-type endopeptidase activity"/>
    <property type="evidence" value="ECO:0007669"/>
    <property type="project" value="UniProtKB-UniRule"/>
</dbReference>
<evidence type="ECO:0000259" key="9">
    <source>
        <dbReference type="Pfam" id="PF22148"/>
    </source>
</evidence>
<evidence type="ECO:0000313" key="10">
    <source>
        <dbReference type="EMBL" id="MCM1988082.1"/>
    </source>
</evidence>
<dbReference type="Pfam" id="PF22148">
    <property type="entry name" value="Fervidolysin_NPro-like"/>
    <property type="match status" value="1"/>
</dbReference>
<dbReference type="PANTHER" id="PTHR43806">
    <property type="entry name" value="PEPTIDASE S8"/>
    <property type="match status" value="1"/>
</dbReference>
<evidence type="ECO:0000256" key="1">
    <source>
        <dbReference type="ARBA" id="ARBA00004613"/>
    </source>
</evidence>
<dbReference type="GO" id="GO:0006508">
    <property type="term" value="P:proteolysis"/>
    <property type="evidence" value="ECO:0007669"/>
    <property type="project" value="UniProtKB-KW"/>
</dbReference>
<dbReference type="RefSeq" id="WP_250869479.1">
    <property type="nucleotide sequence ID" value="NZ_JAGSOI010000142.1"/>
</dbReference>